<keyword evidence="2" id="KW-1185">Reference proteome</keyword>
<dbReference type="GeneTree" id="ENSGT00940000164735"/>
<reference evidence="1 2" key="1">
    <citation type="submission" date="2020-10" db="EMBL/GenBank/DDBJ databases">
        <title>Pygocentrus nattereri (red-bellied piranha) genome, fPygNat1, primary haplotype.</title>
        <authorList>
            <person name="Myers G."/>
            <person name="Meyer A."/>
            <person name="Karagic N."/>
            <person name="Pippel M."/>
            <person name="Winkler S."/>
            <person name="Tracey A."/>
            <person name="Wood J."/>
            <person name="Formenti G."/>
            <person name="Howe K."/>
            <person name="Fedrigo O."/>
            <person name="Jarvis E.D."/>
        </authorList>
    </citation>
    <scope>NUCLEOTIDE SEQUENCE [LARGE SCALE GENOMIC DNA]</scope>
</reference>
<organism evidence="1 2">
    <name type="scientific">Pygocentrus nattereri</name>
    <name type="common">Red-bellied piranha</name>
    <dbReference type="NCBI Taxonomy" id="42514"/>
    <lineage>
        <taxon>Eukaryota</taxon>
        <taxon>Metazoa</taxon>
        <taxon>Chordata</taxon>
        <taxon>Craniata</taxon>
        <taxon>Vertebrata</taxon>
        <taxon>Euteleostomi</taxon>
        <taxon>Actinopterygii</taxon>
        <taxon>Neopterygii</taxon>
        <taxon>Teleostei</taxon>
        <taxon>Ostariophysi</taxon>
        <taxon>Characiformes</taxon>
        <taxon>Characoidei</taxon>
        <taxon>Pygocentrus</taxon>
    </lineage>
</organism>
<name>A0AAR2JXT8_PYGNA</name>
<accession>A0AAR2JXT8</accession>
<dbReference type="PANTHER" id="PTHR31635">
    <property type="entry name" value="REVERSE TRANSCRIPTASE DOMAIN-CONTAINING PROTEIN-RELATED"/>
    <property type="match status" value="1"/>
</dbReference>
<reference evidence="1" key="3">
    <citation type="submission" date="2025-09" db="UniProtKB">
        <authorList>
            <consortium name="Ensembl"/>
        </authorList>
    </citation>
    <scope>IDENTIFICATION</scope>
</reference>
<dbReference type="Ensembl" id="ENSPNAT00000054310.1">
    <property type="protein sequence ID" value="ENSPNAP00000056825.1"/>
    <property type="gene ID" value="ENSPNAG00000033094.1"/>
</dbReference>
<proteinExistence type="predicted"/>
<sequence>MSILPKFLYLFQSIPLNMPASFFSFLNKIFTKFIWNNKRPRLRLSLLYLPYDRGGLRLPNLKLYYWAAQLWAATCYFSTTDTPAWIHIENKTKLPIISYLYSDETKQLLKDTKNPFLKNTLSVWHQSHIALSEAPTISYLSPIWGNNRFKPGRADMGFKIRFNKGLKKIGEILDILTTFKMFTLAEILFFTVRYFGLKQLQYSSL</sequence>
<dbReference type="Proteomes" id="UP001501920">
    <property type="component" value="Chromosome 17"/>
</dbReference>
<dbReference type="PANTHER" id="PTHR31635:SF196">
    <property type="entry name" value="REVERSE TRANSCRIPTASE DOMAIN-CONTAINING PROTEIN-RELATED"/>
    <property type="match status" value="1"/>
</dbReference>
<dbReference type="AlphaFoldDB" id="A0AAR2JXT8"/>
<protein>
    <recommendedName>
        <fullName evidence="3">Reverse transcriptase domain-containing protein</fullName>
    </recommendedName>
</protein>
<evidence type="ECO:0000313" key="1">
    <source>
        <dbReference type="Ensembl" id="ENSPNAP00000056825.1"/>
    </source>
</evidence>
<evidence type="ECO:0000313" key="2">
    <source>
        <dbReference type="Proteomes" id="UP001501920"/>
    </source>
</evidence>
<reference evidence="1" key="2">
    <citation type="submission" date="2025-08" db="UniProtKB">
        <authorList>
            <consortium name="Ensembl"/>
        </authorList>
    </citation>
    <scope>IDENTIFICATION</scope>
</reference>
<evidence type="ECO:0008006" key="3">
    <source>
        <dbReference type="Google" id="ProtNLM"/>
    </source>
</evidence>